<dbReference type="Pfam" id="PF18052">
    <property type="entry name" value="Rx_N"/>
    <property type="match status" value="1"/>
</dbReference>
<evidence type="ECO:0000256" key="2">
    <source>
        <dbReference type="ARBA" id="ARBA00022741"/>
    </source>
</evidence>
<feature type="domain" description="Disease resistance N-terminal" evidence="4">
    <location>
        <begin position="24"/>
        <end position="64"/>
    </location>
</feature>
<dbReference type="OrthoDB" id="1933539at2759"/>
<dbReference type="GO" id="GO:0006952">
    <property type="term" value="P:defense response"/>
    <property type="evidence" value="ECO:0007669"/>
    <property type="project" value="UniProtKB-KW"/>
</dbReference>
<dbReference type="InterPro" id="IPR041118">
    <property type="entry name" value="Rx_N"/>
</dbReference>
<reference evidence="5" key="2">
    <citation type="journal article" date="2023" name="Plants (Basel)">
        <title>Annotation of the Turnera subulata (Passifloraceae) Draft Genome Reveals the S-Locus Evolved after the Divergence of Turneroideae from Passifloroideae in a Stepwise Manner.</title>
        <authorList>
            <person name="Henning P.M."/>
            <person name="Roalson E.H."/>
            <person name="Mir W."/>
            <person name="McCubbin A.G."/>
            <person name="Shore J.S."/>
        </authorList>
    </citation>
    <scope>NUCLEOTIDE SEQUENCE</scope>
    <source>
        <strain evidence="5">F60SS</strain>
    </source>
</reference>
<protein>
    <recommendedName>
        <fullName evidence="4">Disease resistance N-terminal domain-containing protein</fullName>
    </recommendedName>
</protein>
<sequence length="68" mass="7959">MAEIILTFALEETLKKVGSLVVEEERQAREASVKIWLQNLREVAYEAEDVLDEFGYEVLRQKMETTLR</sequence>
<dbReference type="Proteomes" id="UP001141552">
    <property type="component" value="Unassembled WGS sequence"/>
</dbReference>
<keyword evidence="3" id="KW-0611">Plant defense</keyword>
<comment type="caution">
    <text evidence="5">The sequence shown here is derived from an EMBL/GenBank/DDBJ whole genome shotgun (WGS) entry which is preliminary data.</text>
</comment>
<dbReference type="EMBL" id="JAKUCV010007000">
    <property type="protein sequence ID" value="KAJ4825092.1"/>
    <property type="molecule type" value="Genomic_DNA"/>
</dbReference>
<evidence type="ECO:0000256" key="3">
    <source>
        <dbReference type="ARBA" id="ARBA00022821"/>
    </source>
</evidence>
<reference evidence="5" key="1">
    <citation type="submission" date="2022-02" db="EMBL/GenBank/DDBJ databases">
        <authorList>
            <person name="Henning P.M."/>
            <person name="McCubbin A.G."/>
            <person name="Shore J.S."/>
        </authorList>
    </citation>
    <scope>NUCLEOTIDE SEQUENCE</scope>
    <source>
        <strain evidence="5">F60SS</strain>
        <tissue evidence="5">Leaves</tissue>
    </source>
</reference>
<accession>A0A9Q0J210</accession>
<dbReference type="GO" id="GO:0000166">
    <property type="term" value="F:nucleotide binding"/>
    <property type="evidence" value="ECO:0007669"/>
    <property type="project" value="UniProtKB-KW"/>
</dbReference>
<feature type="non-terminal residue" evidence="5">
    <location>
        <position position="1"/>
    </location>
</feature>
<keyword evidence="6" id="KW-1185">Reference proteome</keyword>
<dbReference type="Gene3D" id="1.20.5.4130">
    <property type="match status" value="1"/>
</dbReference>
<evidence type="ECO:0000313" key="5">
    <source>
        <dbReference type="EMBL" id="KAJ4825092.1"/>
    </source>
</evidence>
<evidence type="ECO:0000313" key="6">
    <source>
        <dbReference type="Proteomes" id="UP001141552"/>
    </source>
</evidence>
<keyword evidence="1" id="KW-0677">Repeat</keyword>
<gene>
    <name evidence="5" type="ORF">Tsubulata_016803</name>
</gene>
<name>A0A9Q0J210_9ROSI</name>
<keyword evidence="2" id="KW-0547">Nucleotide-binding</keyword>
<evidence type="ECO:0000259" key="4">
    <source>
        <dbReference type="Pfam" id="PF18052"/>
    </source>
</evidence>
<organism evidence="5 6">
    <name type="scientific">Turnera subulata</name>
    <dbReference type="NCBI Taxonomy" id="218843"/>
    <lineage>
        <taxon>Eukaryota</taxon>
        <taxon>Viridiplantae</taxon>
        <taxon>Streptophyta</taxon>
        <taxon>Embryophyta</taxon>
        <taxon>Tracheophyta</taxon>
        <taxon>Spermatophyta</taxon>
        <taxon>Magnoliopsida</taxon>
        <taxon>eudicotyledons</taxon>
        <taxon>Gunneridae</taxon>
        <taxon>Pentapetalae</taxon>
        <taxon>rosids</taxon>
        <taxon>fabids</taxon>
        <taxon>Malpighiales</taxon>
        <taxon>Passifloraceae</taxon>
        <taxon>Turnera</taxon>
    </lineage>
</organism>
<proteinExistence type="predicted"/>
<dbReference type="AlphaFoldDB" id="A0A9Q0J210"/>
<evidence type="ECO:0000256" key="1">
    <source>
        <dbReference type="ARBA" id="ARBA00022737"/>
    </source>
</evidence>